<evidence type="ECO:0000313" key="4">
    <source>
        <dbReference type="Proteomes" id="UP001153620"/>
    </source>
</evidence>
<dbReference type="SUPFAM" id="SSF52058">
    <property type="entry name" value="L domain-like"/>
    <property type="match status" value="1"/>
</dbReference>
<dbReference type="EMBL" id="OU895879">
    <property type="protein sequence ID" value="CAG9807390.1"/>
    <property type="molecule type" value="Genomic_DNA"/>
</dbReference>
<sequence>MVVYCQFKTLLFDHGETYYCGLINKTQPPGNRRLDIARTHECNKTNNDVNHIKFDNCIVTSIPQELTLIFPNLKNLVIYNSKLKKISKNDLIDYRNLEIISFVENEIEFLPGDLFQHFKHLSIINFKGNKLTLIEPNILNGLEELKMVNFSENPRYENFFSIYPVHNPNATLEEVKNELYEKFYSRYDFLQDLKNSEEHLKLKNNQLKKKMENMLTNHLTYDVTADFKNFIRDENSKDFKIIIDDQEFLVHKFLLIIRSPTLGDILRNNPDVESLNLVDIPIPIFEKILKWFYTDELAFENKSSALPIFAAAGRLKLKKLIDCAAEKLLDQVNPENALEILNLSAKFQKYELKKKAFEEVKKKYPNFKFRDELLENPDKLKFIIDMFKDKEEANRKFEENLKKMAIMD</sequence>
<evidence type="ECO:0000259" key="2">
    <source>
        <dbReference type="PROSITE" id="PS50097"/>
    </source>
</evidence>
<reference evidence="3" key="2">
    <citation type="submission" date="2022-10" db="EMBL/GenBank/DDBJ databases">
        <authorList>
            <consortium name="ENA_rothamsted_submissions"/>
            <consortium name="culmorum"/>
            <person name="King R."/>
        </authorList>
    </citation>
    <scope>NUCLEOTIDE SEQUENCE</scope>
</reference>
<dbReference type="InterPro" id="IPR001611">
    <property type="entry name" value="Leu-rich_rpt"/>
</dbReference>
<dbReference type="OrthoDB" id="6359816at2759"/>
<name>A0A9N9WVC2_9DIPT</name>
<proteinExistence type="predicted"/>
<feature type="domain" description="BTB" evidence="2">
    <location>
        <begin position="237"/>
        <end position="301"/>
    </location>
</feature>
<dbReference type="Gene3D" id="3.30.710.10">
    <property type="entry name" value="Potassium Channel Kv1.1, Chain A"/>
    <property type="match status" value="1"/>
</dbReference>
<evidence type="ECO:0000256" key="1">
    <source>
        <dbReference type="SAM" id="Coils"/>
    </source>
</evidence>
<evidence type="ECO:0000313" key="3">
    <source>
        <dbReference type="EMBL" id="CAG9807390.1"/>
    </source>
</evidence>
<dbReference type="SUPFAM" id="SSF54695">
    <property type="entry name" value="POZ domain"/>
    <property type="match status" value="1"/>
</dbReference>
<keyword evidence="1" id="KW-0175">Coiled coil</keyword>
<dbReference type="Pfam" id="PF13855">
    <property type="entry name" value="LRR_8"/>
    <property type="match status" value="1"/>
</dbReference>
<reference evidence="3" key="1">
    <citation type="submission" date="2022-01" db="EMBL/GenBank/DDBJ databases">
        <authorList>
            <person name="King R."/>
        </authorList>
    </citation>
    <scope>NUCLEOTIDE SEQUENCE</scope>
</reference>
<dbReference type="InterPro" id="IPR032675">
    <property type="entry name" value="LRR_dom_sf"/>
</dbReference>
<gene>
    <name evidence="3" type="ORF">CHIRRI_LOCUS10239</name>
</gene>
<dbReference type="PROSITE" id="PS50097">
    <property type="entry name" value="BTB"/>
    <property type="match status" value="1"/>
</dbReference>
<dbReference type="AlphaFoldDB" id="A0A9N9WVC2"/>
<dbReference type="PANTHER" id="PTHR24413">
    <property type="entry name" value="SPECKLE-TYPE POZ PROTEIN"/>
    <property type="match status" value="1"/>
</dbReference>
<organism evidence="3 4">
    <name type="scientific">Chironomus riparius</name>
    <dbReference type="NCBI Taxonomy" id="315576"/>
    <lineage>
        <taxon>Eukaryota</taxon>
        <taxon>Metazoa</taxon>
        <taxon>Ecdysozoa</taxon>
        <taxon>Arthropoda</taxon>
        <taxon>Hexapoda</taxon>
        <taxon>Insecta</taxon>
        <taxon>Pterygota</taxon>
        <taxon>Neoptera</taxon>
        <taxon>Endopterygota</taxon>
        <taxon>Diptera</taxon>
        <taxon>Nematocera</taxon>
        <taxon>Chironomoidea</taxon>
        <taxon>Chironomidae</taxon>
        <taxon>Chironominae</taxon>
        <taxon>Chironomus</taxon>
    </lineage>
</organism>
<accession>A0A9N9WVC2</accession>
<dbReference type="SMART" id="SM00225">
    <property type="entry name" value="BTB"/>
    <property type="match status" value="1"/>
</dbReference>
<dbReference type="InterPro" id="IPR011333">
    <property type="entry name" value="SKP1/BTB/POZ_sf"/>
</dbReference>
<keyword evidence="4" id="KW-1185">Reference proteome</keyword>
<dbReference type="InterPro" id="IPR000210">
    <property type="entry name" value="BTB/POZ_dom"/>
</dbReference>
<protein>
    <recommendedName>
        <fullName evidence="2">BTB domain-containing protein</fullName>
    </recommendedName>
</protein>
<dbReference type="CDD" id="cd18186">
    <property type="entry name" value="BTB_POZ_ZBTB_KLHL-like"/>
    <property type="match status" value="1"/>
</dbReference>
<dbReference type="Gene3D" id="3.80.10.10">
    <property type="entry name" value="Ribonuclease Inhibitor"/>
    <property type="match status" value="1"/>
</dbReference>
<dbReference type="Proteomes" id="UP001153620">
    <property type="component" value="Chromosome 3"/>
</dbReference>
<dbReference type="Pfam" id="PF00651">
    <property type="entry name" value="BTB"/>
    <property type="match status" value="1"/>
</dbReference>
<feature type="coiled-coil region" evidence="1">
    <location>
        <begin position="190"/>
        <end position="217"/>
    </location>
</feature>